<gene>
    <name evidence="2" type="ORF">N7U66_00500</name>
</gene>
<sequence>MRTFFSVLVAAFVLISCDDGDVLTVELDFDDTYQACGDLVLFKTKTSPNESLSLQLESVDLETFFETEPIEAGSLLVDLVNLNQSYTINGSTNRFNYRTYSSEPVNVFCNDVPSANLDVINDYSSNSGNALFTINLVEDDNDGIPAALEDENLDGDNDPSTMPTDTDGDGLPNYLDQDDDGDNVFTSAEKPNYSVELGLTAAQDTDGDGTPDYLDTDDDGDGVFTRDEESNSANSNPTDDITNSAVGPDFLNPRNSSERSSYSLSHTFH</sequence>
<dbReference type="AlphaFoldDB" id="A0A9E8MVT9"/>
<dbReference type="EMBL" id="CP113088">
    <property type="protein sequence ID" value="WAC02291.1"/>
    <property type="molecule type" value="Genomic_DNA"/>
</dbReference>
<organism evidence="2 3">
    <name type="scientific">Lacinutrix neustonica</name>
    <dbReference type="NCBI Taxonomy" id="2980107"/>
    <lineage>
        <taxon>Bacteria</taxon>
        <taxon>Pseudomonadati</taxon>
        <taxon>Bacteroidota</taxon>
        <taxon>Flavobacteriia</taxon>
        <taxon>Flavobacteriales</taxon>
        <taxon>Flavobacteriaceae</taxon>
        <taxon>Lacinutrix</taxon>
    </lineage>
</organism>
<dbReference type="RefSeq" id="WP_267676885.1">
    <property type="nucleotide sequence ID" value="NZ_CP113088.1"/>
</dbReference>
<feature type="compositionally biased region" description="Polar residues" evidence="1">
    <location>
        <begin position="231"/>
        <end position="245"/>
    </location>
</feature>
<dbReference type="KEGG" id="lnu:N7U66_00500"/>
<proteinExistence type="predicted"/>
<name>A0A9E8MVT9_9FLAO</name>
<dbReference type="PROSITE" id="PS51257">
    <property type="entry name" value="PROKAR_LIPOPROTEIN"/>
    <property type="match status" value="1"/>
</dbReference>
<protein>
    <submittedName>
        <fullName evidence="2">Uncharacterized protein</fullName>
    </submittedName>
</protein>
<feature type="compositionally biased region" description="Acidic residues" evidence="1">
    <location>
        <begin position="205"/>
        <end position="221"/>
    </location>
</feature>
<reference evidence="2" key="1">
    <citation type="submission" date="2022-11" db="EMBL/GenBank/DDBJ databases">
        <title>Lacinutrix neustonica HL-RS19T sp. nov., isolated from the surface microlayer sample of brackish Lake Shihwa.</title>
        <authorList>
            <person name="Choi J.Y."/>
            <person name="Hwang C.Y."/>
        </authorList>
    </citation>
    <scope>NUCLEOTIDE SEQUENCE</scope>
    <source>
        <strain evidence="2">HL-RS19</strain>
    </source>
</reference>
<dbReference type="Proteomes" id="UP001164705">
    <property type="component" value="Chromosome"/>
</dbReference>
<keyword evidence="3" id="KW-1185">Reference proteome</keyword>
<feature type="compositionally biased region" description="Acidic residues" evidence="1">
    <location>
        <begin position="144"/>
        <end position="157"/>
    </location>
</feature>
<accession>A0A9E8MVT9</accession>
<dbReference type="GO" id="GO:0005509">
    <property type="term" value="F:calcium ion binding"/>
    <property type="evidence" value="ECO:0007669"/>
    <property type="project" value="InterPro"/>
</dbReference>
<evidence type="ECO:0000313" key="2">
    <source>
        <dbReference type="EMBL" id="WAC02291.1"/>
    </source>
</evidence>
<dbReference type="Gene3D" id="4.10.1080.10">
    <property type="entry name" value="TSP type-3 repeat"/>
    <property type="match status" value="1"/>
</dbReference>
<feature type="compositionally biased region" description="Low complexity" evidence="1">
    <location>
        <begin position="258"/>
        <end position="269"/>
    </location>
</feature>
<evidence type="ECO:0000256" key="1">
    <source>
        <dbReference type="SAM" id="MobiDB-lite"/>
    </source>
</evidence>
<feature type="region of interest" description="Disordered" evidence="1">
    <location>
        <begin position="144"/>
        <end position="269"/>
    </location>
</feature>
<evidence type="ECO:0000313" key="3">
    <source>
        <dbReference type="Proteomes" id="UP001164705"/>
    </source>
</evidence>
<dbReference type="InterPro" id="IPR028974">
    <property type="entry name" value="TSP_type-3_rpt"/>
</dbReference>